<name>G5H7Z4_9BACT</name>
<reference evidence="1 2" key="1">
    <citation type="submission" date="2011-08" db="EMBL/GenBank/DDBJ databases">
        <title>The Genome Sequence of Alistipes indistinctus YIT 12060.</title>
        <authorList>
            <consortium name="The Broad Institute Genome Sequencing Platform"/>
            <person name="Earl A."/>
            <person name="Ward D."/>
            <person name="Feldgarden M."/>
            <person name="Gevers D."/>
            <person name="Morotomi M."/>
            <person name="Young S.K."/>
            <person name="Zeng Q."/>
            <person name="Gargeya S."/>
            <person name="Fitzgerald M."/>
            <person name="Haas B."/>
            <person name="Abouelleil A."/>
            <person name="Alvarado L."/>
            <person name="Arachchi H.M."/>
            <person name="Berlin A."/>
            <person name="Brown A."/>
            <person name="Chapman S.B."/>
            <person name="Chen Z."/>
            <person name="Dunbar C."/>
            <person name="Freedman E."/>
            <person name="Gearin G."/>
            <person name="Gellesch M."/>
            <person name="Goldberg J."/>
            <person name="Griggs A."/>
            <person name="Gujja S."/>
            <person name="Heiman D."/>
            <person name="Howarth C."/>
            <person name="Larson L."/>
            <person name="Lui A."/>
            <person name="MacDonald P.J.P."/>
            <person name="Montmayeur A."/>
            <person name="Murphy C."/>
            <person name="Neiman D."/>
            <person name="Pearson M."/>
            <person name="Priest M."/>
            <person name="Roberts A."/>
            <person name="Saif S."/>
            <person name="Shea T."/>
            <person name="Shenoy N."/>
            <person name="Sisk P."/>
            <person name="Stolte C."/>
            <person name="Sykes S."/>
            <person name="Wortman J."/>
            <person name="Nusbaum C."/>
            <person name="Birren B."/>
        </authorList>
    </citation>
    <scope>NUCLEOTIDE SEQUENCE [LARGE SCALE GENOMIC DNA]</scope>
    <source>
        <strain evidence="1 2">YIT 12060</strain>
    </source>
</reference>
<comment type="caution">
    <text evidence="1">The sequence shown here is derived from an EMBL/GenBank/DDBJ whole genome shotgun (WGS) entry which is preliminary data.</text>
</comment>
<proteinExistence type="predicted"/>
<dbReference type="HOGENOM" id="CLU_1208793_0_0_10"/>
<evidence type="ECO:0000313" key="1">
    <source>
        <dbReference type="EMBL" id="EHB92593.1"/>
    </source>
</evidence>
<dbReference type="OrthoDB" id="1002115at2"/>
<sequence length="224" mass="26124">MNRFLLAVAAILATTGTIREANAQDQEFRHVIVTLTSGEKVDGYLKRGWHAESSVFKNPNYSFKITKTPEDKEVIKFTADSVISVDYTETTEVNPDGIRWESHDIASPGLTNRNRTFRRLVCVNKVGNNASVYWWKGWETKQIGKIQRRELVTYYGILFHNDPDSVVYPYMLVSTVMMDKQHPGLKEYCKNWFKGEEGKIRKKKYKDDETWILDMYDTYLTEKQ</sequence>
<dbReference type="GeneID" id="92816188"/>
<accession>G5H7Z4</accession>
<dbReference type="RefSeq" id="WP_009133603.1">
    <property type="nucleotide sequence ID" value="NZ_CP102250.1"/>
</dbReference>
<dbReference type="EMBL" id="ADLD01000009">
    <property type="protein sequence ID" value="EHB92593.1"/>
    <property type="molecule type" value="Genomic_DNA"/>
</dbReference>
<dbReference type="AlphaFoldDB" id="G5H7Z4"/>
<protein>
    <submittedName>
        <fullName evidence="1">Uncharacterized protein</fullName>
    </submittedName>
</protein>
<evidence type="ECO:0000313" key="2">
    <source>
        <dbReference type="Proteomes" id="UP000006008"/>
    </source>
</evidence>
<dbReference type="PATRIC" id="fig|742725.3.peg.849"/>
<organism evidence="1 2">
    <name type="scientific">Alistipes indistinctus YIT 12060</name>
    <dbReference type="NCBI Taxonomy" id="742725"/>
    <lineage>
        <taxon>Bacteria</taxon>
        <taxon>Pseudomonadati</taxon>
        <taxon>Bacteroidota</taxon>
        <taxon>Bacteroidia</taxon>
        <taxon>Bacteroidales</taxon>
        <taxon>Rikenellaceae</taxon>
        <taxon>Alistipes</taxon>
    </lineage>
</organism>
<keyword evidence="2" id="KW-1185">Reference proteome</keyword>
<dbReference type="Proteomes" id="UP000006008">
    <property type="component" value="Unassembled WGS sequence"/>
</dbReference>
<gene>
    <name evidence="1" type="ORF">HMPREF9450_00797</name>
</gene>